<sequence length="165" mass="18910">MSTSTSPAAMLLRRLRRLSGGSTAVQLFILTVVTFGLLAALACHWLLNFYFYLWHWHLNRMNQEFLQQSLREGEAALRCQLRPSLYSVVPASQFCTPAVPFPARVARQTLTYLSQVYCHKGFAKNMALYSLLRAKGERAYVVEPNLVKHIRLFSSLQYNFHPSLL</sequence>
<dbReference type="GO" id="GO:0016757">
    <property type="term" value="F:glycosyltransferase activity"/>
    <property type="evidence" value="ECO:0007669"/>
    <property type="project" value="InterPro"/>
</dbReference>
<dbReference type="AlphaFoldDB" id="A0AB34H5W8"/>
<accession>A0AB34H5W8</accession>
<dbReference type="InterPro" id="IPR029675">
    <property type="entry name" value="PGAP4"/>
</dbReference>
<proteinExistence type="predicted"/>
<keyword evidence="3" id="KW-1185">Reference proteome</keyword>
<keyword evidence="1" id="KW-1133">Transmembrane helix</keyword>
<evidence type="ECO:0000256" key="1">
    <source>
        <dbReference type="SAM" id="Phobius"/>
    </source>
</evidence>
<dbReference type="GO" id="GO:0000139">
    <property type="term" value="C:Golgi membrane"/>
    <property type="evidence" value="ECO:0007669"/>
    <property type="project" value="InterPro"/>
</dbReference>
<comment type="caution">
    <text evidence="2">The sequence shown here is derived from an EMBL/GenBank/DDBJ whole genome shotgun (WGS) entry which is preliminary data.</text>
</comment>
<reference evidence="2 3" key="1">
    <citation type="submission" date="2022-11" db="EMBL/GenBank/DDBJ databases">
        <title>Whole genome sequence of Eschrichtius robustus ER-17-0199.</title>
        <authorList>
            <person name="Bruniche-Olsen A."/>
            <person name="Black A.N."/>
            <person name="Fields C.J."/>
            <person name="Walden K."/>
            <person name="Dewoody J.A."/>
        </authorList>
    </citation>
    <scope>NUCLEOTIDE SEQUENCE [LARGE SCALE GENOMIC DNA]</scope>
    <source>
        <strain evidence="2">ER-17-0199</strain>
        <tissue evidence="2">Blubber</tissue>
    </source>
</reference>
<dbReference type="Proteomes" id="UP001159641">
    <property type="component" value="Unassembled WGS sequence"/>
</dbReference>
<dbReference type="GO" id="GO:0006506">
    <property type="term" value="P:GPI anchor biosynthetic process"/>
    <property type="evidence" value="ECO:0007669"/>
    <property type="project" value="InterPro"/>
</dbReference>
<evidence type="ECO:0000313" key="3">
    <source>
        <dbReference type="Proteomes" id="UP001159641"/>
    </source>
</evidence>
<protein>
    <submittedName>
        <fullName evidence="2">Uncharacterized protein</fullName>
    </submittedName>
</protein>
<organism evidence="2 3">
    <name type="scientific">Eschrichtius robustus</name>
    <name type="common">California gray whale</name>
    <name type="synonym">Eschrichtius gibbosus</name>
    <dbReference type="NCBI Taxonomy" id="9764"/>
    <lineage>
        <taxon>Eukaryota</taxon>
        <taxon>Metazoa</taxon>
        <taxon>Chordata</taxon>
        <taxon>Craniata</taxon>
        <taxon>Vertebrata</taxon>
        <taxon>Euteleostomi</taxon>
        <taxon>Mammalia</taxon>
        <taxon>Eutheria</taxon>
        <taxon>Laurasiatheria</taxon>
        <taxon>Artiodactyla</taxon>
        <taxon>Whippomorpha</taxon>
        <taxon>Cetacea</taxon>
        <taxon>Mysticeti</taxon>
        <taxon>Eschrichtiidae</taxon>
        <taxon>Eschrichtius</taxon>
    </lineage>
</organism>
<dbReference type="PANTHER" id="PTHR31410:SF1">
    <property type="entry name" value="POST-GPI ATTACHMENT TO PROTEINS FACTOR 4"/>
    <property type="match status" value="1"/>
</dbReference>
<gene>
    <name evidence="2" type="ORF">J1605_006655</name>
</gene>
<dbReference type="PANTHER" id="PTHR31410">
    <property type="entry name" value="TRANSMEMBRANE PROTEIN 246"/>
    <property type="match status" value="1"/>
</dbReference>
<feature type="transmembrane region" description="Helical" evidence="1">
    <location>
        <begin position="27"/>
        <end position="53"/>
    </location>
</feature>
<evidence type="ECO:0000313" key="2">
    <source>
        <dbReference type="EMBL" id="KAJ8786075.1"/>
    </source>
</evidence>
<keyword evidence="1" id="KW-0812">Transmembrane</keyword>
<keyword evidence="1" id="KW-0472">Membrane</keyword>
<name>A0AB34H5W8_ESCRO</name>
<dbReference type="EMBL" id="JAIQCJ010002000">
    <property type="protein sequence ID" value="KAJ8786075.1"/>
    <property type="molecule type" value="Genomic_DNA"/>
</dbReference>